<reference evidence="8" key="1">
    <citation type="submission" date="2011-06" db="EMBL/GenBank/DDBJ databases">
        <title>The complete genome of chromosome of Runella slithyformis DSM 19594.</title>
        <authorList>
            <consortium name="US DOE Joint Genome Institute (JGI-PGF)"/>
            <person name="Lucas S."/>
            <person name="Han J."/>
            <person name="Lapidus A."/>
            <person name="Bruce D."/>
            <person name="Goodwin L."/>
            <person name="Pitluck S."/>
            <person name="Peters L."/>
            <person name="Kyrpides N."/>
            <person name="Mavromatis K."/>
            <person name="Ivanova N."/>
            <person name="Ovchinnikova G."/>
            <person name="Zhang X."/>
            <person name="Misra M."/>
            <person name="Detter J.C."/>
            <person name="Tapia R."/>
            <person name="Han C."/>
            <person name="Land M."/>
            <person name="Hauser L."/>
            <person name="Markowitz V."/>
            <person name="Cheng J.-F."/>
            <person name="Hugenholtz P."/>
            <person name="Woyke T."/>
            <person name="Wu D."/>
            <person name="Tindall B."/>
            <person name="Faehrich R."/>
            <person name="Brambilla E."/>
            <person name="Klenk H.-P."/>
            <person name="Eisen J.A."/>
        </authorList>
    </citation>
    <scope>NUCLEOTIDE SEQUENCE [LARGE SCALE GENOMIC DNA]</scope>
    <source>
        <strain evidence="8">ATCC 29530 / DSM 19594 / LMG 11500 / NCIMB 11436 / LSU 4</strain>
    </source>
</reference>
<feature type="domain" description="YknX-like C-terminal permuted SH3-like" evidence="5">
    <location>
        <begin position="282"/>
        <end position="349"/>
    </location>
</feature>
<reference evidence="7 8" key="2">
    <citation type="journal article" date="2012" name="Stand. Genomic Sci.">
        <title>Complete genome sequence of the aquatic bacterium Runella slithyformis type strain (LSU 4(T)).</title>
        <authorList>
            <person name="Copeland A."/>
            <person name="Zhang X."/>
            <person name="Misra M."/>
            <person name="Lapidus A."/>
            <person name="Nolan M."/>
            <person name="Lucas S."/>
            <person name="Deshpande S."/>
            <person name="Cheng J.F."/>
            <person name="Tapia R."/>
            <person name="Goodwin L.A."/>
            <person name="Pitluck S."/>
            <person name="Liolios K."/>
            <person name="Pagani I."/>
            <person name="Ivanova N."/>
            <person name="Mikhailova N."/>
            <person name="Pati A."/>
            <person name="Chen A."/>
            <person name="Palaniappan K."/>
            <person name="Land M."/>
            <person name="Hauser L."/>
            <person name="Pan C."/>
            <person name="Jeffries C.D."/>
            <person name="Detter J.C."/>
            <person name="Brambilla E.M."/>
            <person name="Rohde M."/>
            <person name="Djao O.D."/>
            <person name="Goker M."/>
            <person name="Sikorski J."/>
            <person name="Tindall B.J."/>
            <person name="Woyke T."/>
            <person name="Bristow J."/>
            <person name="Eisen J.A."/>
            <person name="Markowitz V."/>
            <person name="Hugenholtz P."/>
            <person name="Kyrpides N.C."/>
            <person name="Klenk H.P."/>
            <person name="Mavromatis K."/>
        </authorList>
    </citation>
    <scope>NUCLEOTIDE SEQUENCE [LARGE SCALE GENOMIC DNA]</scope>
    <source>
        <strain evidence="8">ATCC 29530 / DSM 19594 / LMG 11500 / NCIMB 11436 / LSU 4</strain>
    </source>
</reference>
<feature type="coiled-coil region" evidence="2">
    <location>
        <begin position="100"/>
        <end position="170"/>
    </location>
</feature>
<dbReference type="InterPro" id="IPR058636">
    <property type="entry name" value="Beta-barrel_YknX"/>
</dbReference>
<evidence type="ECO:0000313" key="7">
    <source>
        <dbReference type="EMBL" id="AEI50427.1"/>
    </source>
</evidence>
<keyword evidence="3" id="KW-1133">Transmembrane helix</keyword>
<evidence type="ECO:0000313" key="8">
    <source>
        <dbReference type="Proteomes" id="UP000000493"/>
    </source>
</evidence>
<gene>
    <name evidence="7" type="ordered locus">Runsl_4080</name>
</gene>
<accession>A0A7U3ZNE5</accession>
<dbReference type="PANTHER" id="PTHR30469">
    <property type="entry name" value="MULTIDRUG RESISTANCE PROTEIN MDTA"/>
    <property type="match status" value="1"/>
</dbReference>
<dbReference type="NCBIfam" id="TIGR01730">
    <property type="entry name" value="RND_mfp"/>
    <property type="match status" value="1"/>
</dbReference>
<dbReference type="RefSeq" id="WP_013929725.1">
    <property type="nucleotide sequence ID" value="NC_015703.1"/>
</dbReference>
<dbReference type="GO" id="GO:0015562">
    <property type="term" value="F:efflux transmembrane transporter activity"/>
    <property type="evidence" value="ECO:0007669"/>
    <property type="project" value="TreeGrafter"/>
</dbReference>
<evidence type="ECO:0000256" key="1">
    <source>
        <dbReference type="ARBA" id="ARBA00009477"/>
    </source>
</evidence>
<dbReference type="Gene3D" id="2.40.50.100">
    <property type="match status" value="1"/>
</dbReference>
<protein>
    <submittedName>
        <fullName evidence="7">Efflux transporter, RND family, MFP subunit</fullName>
    </submittedName>
</protein>
<keyword evidence="3" id="KW-0812">Transmembrane</keyword>
<keyword evidence="3" id="KW-0472">Membrane</keyword>
<dbReference type="Pfam" id="PF25917">
    <property type="entry name" value="BSH_RND"/>
    <property type="match status" value="1"/>
</dbReference>
<dbReference type="SUPFAM" id="SSF111369">
    <property type="entry name" value="HlyD-like secretion proteins"/>
    <property type="match status" value="1"/>
</dbReference>
<keyword evidence="8" id="KW-1185">Reference proteome</keyword>
<organism evidence="7 8">
    <name type="scientific">Runella slithyformis (strain ATCC 29530 / DSM 19594 / LMG 11500 / NCIMB 11436 / LSU 4)</name>
    <dbReference type="NCBI Taxonomy" id="761193"/>
    <lineage>
        <taxon>Bacteria</taxon>
        <taxon>Pseudomonadati</taxon>
        <taxon>Bacteroidota</taxon>
        <taxon>Cytophagia</taxon>
        <taxon>Cytophagales</taxon>
        <taxon>Spirosomataceae</taxon>
        <taxon>Runella</taxon>
    </lineage>
</organism>
<dbReference type="AlphaFoldDB" id="A0A7U3ZNE5"/>
<proteinExistence type="inferred from homology"/>
<evidence type="ECO:0000259" key="6">
    <source>
        <dbReference type="Pfam" id="PF25990"/>
    </source>
</evidence>
<evidence type="ECO:0000259" key="4">
    <source>
        <dbReference type="Pfam" id="PF25917"/>
    </source>
</evidence>
<dbReference type="KEGG" id="rsi:Runsl_4080"/>
<name>A0A7U3ZNE5_RUNSL</name>
<dbReference type="PANTHER" id="PTHR30469:SF15">
    <property type="entry name" value="HLYD FAMILY OF SECRETION PROTEINS"/>
    <property type="match status" value="1"/>
</dbReference>
<keyword evidence="2" id="KW-0175">Coiled coil</keyword>
<dbReference type="Gene3D" id="2.40.420.20">
    <property type="match status" value="1"/>
</dbReference>
<feature type="domain" description="YknX-like beta-barrel" evidence="6">
    <location>
        <begin position="203"/>
        <end position="272"/>
    </location>
</feature>
<dbReference type="EMBL" id="CP002859">
    <property type="protein sequence ID" value="AEI50427.1"/>
    <property type="molecule type" value="Genomic_DNA"/>
</dbReference>
<dbReference type="InterPro" id="IPR058637">
    <property type="entry name" value="YknX-like_C"/>
</dbReference>
<dbReference type="InterPro" id="IPR006143">
    <property type="entry name" value="RND_pump_MFP"/>
</dbReference>
<dbReference type="InterPro" id="IPR058625">
    <property type="entry name" value="MdtA-like_BSH"/>
</dbReference>
<comment type="similarity">
    <text evidence="1">Belongs to the membrane fusion protein (MFP) (TC 8.A.1) family.</text>
</comment>
<feature type="domain" description="Multidrug resistance protein MdtA-like barrel-sandwich hybrid" evidence="4">
    <location>
        <begin position="72"/>
        <end position="198"/>
    </location>
</feature>
<evidence type="ECO:0000256" key="2">
    <source>
        <dbReference type="SAM" id="Coils"/>
    </source>
</evidence>
<dbReference type="GO" id="GO:1990281">
    <property type="term" value="C:efflux pump complex"/>
    <property type="evidence" value="ECO:0007669"/>
    <property type="project" value="TreeGrafter"/>
</dbReference>
<dbReference type="Gene3D" id="2.40.30.170">
    <property type="match status" value="1"/>
</dbReference>
<evidence type="ECO:0000259" key="5">
    <source>
        <dbReference type="Pfam" id="PF25989"/>
    </source>
</evidence>
<evidence type="ECO:0000256" key="3">
    <source>
        <dbReference type="SAM" id="Phobius"/>
    </source>
</evidence>
<sequence>MKKTTFIVIGAVLAIFGLIAFRLSANKKKINAQNQLPATTVITTIPVTVARVEEGEVSQQLIKTGNLIPFKEANITSTTAGRVTKVNFELGSQVSQGAVLVQLDNRLKELSLEATQLTINKLKKDVDRYTTLLAGNATTELQLNEVKYNYENAVNQAEQIKKQLQDAIVKAPIGGRIVKKDIETGEFINAGTVLGTVLDVARLKVEVQVNESDVYQLRLGQSVRISSDVFPDQGLTGKISYIAPQGTTEHNYPVEITVNNTRGLKAGTFVNVDFSQKSNQKALQIPRLALVESLKNPYVYVVNNNVAQQRVIKIGRELGDKIEVLGGLSAGDVVVLTGQLNLSDGKPVQITK</sequence>
<feature type="transmembrane region" description="Helical" evidence="3">
    <location>
        <begin position="6"/>
        <end position="25"/>
    </location>
</feature>
<dbReference type="Pfam" id="PF25989">
    <property type="entry name" value="YknX_C"/>
    <property type="match status" value="1"/>
</dbReference>
<dbReference type="Proteomes" id="UP000000493">
    <property type="component" value="Chromosome"/>
</dbReference>
<dbReference type="Pfam" id="PF25990">
    <property type="entry name" value="Beta-barrel_YknX"/>
    <property type="match status" value="1"/>
</dbReference>